<protein>
    <submittedName>
        <fullName evidence="3">Putative acid phosphatase-like protein</fullName>
    </submittedName>
</protein>
<reference evidence="3 4" key="2">
    <citation type="submission" date="2015-05" db="EMBL/GenBank/DDBJ databases">
        <authorList>
            <person name="Morales-Cruz A."/>
            <person name="Amrine K.C."/>
            <person name="Cantu D."/>
        </authorList>
    </citation>
    <scope>NUCLEOTIDE SEQUENCE [LARGE SCALE GENOMIC DNA]</scope>
    <source>
        <strain evidence="3">DA912</strain>
    </source>
</reference>
<dbReference type="STRING" id="1214573.A0A0G2F470"/>
<organism evidence="3 4">
    <name type="scientific">Diaporthe ampelina</name>
    <dbReference type="NCBI Taxonomy" id="1214573"/>
    <lineage>
        <taxon>Eukaryota</taxon>
        <taxon>Fungi</taxon>
        <taxon>Dikarya</taxon>
        <taxon>Ascomycota</taxon>
        <taxon>Pezizomycotina</taxon>
        <taxon>Sordariomycetes</taxon>
        <taxon>Sordariomycetidae</taxon>
        <taxon>Diaporthales</taxon>
        <taxon>Diaporthaceae</taxon>
        <taxon>Diaporthe</taxon>
    </lineage>
</organism>
<dbReference type="EMBL" id="LCUC01000692">
    <property type="protein sequence ID" value="KKY29567.1"/>
    <property type="molecule type" value="Genomic_DNA"/>
</dbReference>
<dbReference type="GO" id="GO:0009395">
    <property type="term" value="P:phospholipid catabolic process"/>
    <property type="evidence" value="ECO:0007669"/>
    <property type="project" value="TreeGrafter"/>
</dbReference>
<dbReference type="Pfam" id="PF04185">
    <property type="entry name" value="Phosphoesterase"/>
    <property type="match status" value="1"/>
</dbReference>
<dbReference type="PANTHER" id="PTHR31956:SF15">
    <property type="entry name" value="ACID PHOSPHATASE PHOA"/>
    <property type="match status" value="1"/>
</dbReference>
<comment type="caution">
    <text evidence="3">The sequence shown here is derived from an EMBL/GenBank/DDBJ whole genome shotgun (WGS) entry which is preliminary data.</text>
</comment>
<dbReference type="PANTHER" id="PTHR31956">
    <property type="entry name" value="NON-SPECIFIC PHOSPHOLIPASE C4-RELATED"/>
    <property type="match status" value="1"/>
</dbReference>
<dbReference type="Gene3D" id="3.40.720.10">
    <property type="entry name" value="Alkaline Phosphatase, subunit A"/>
    <property type="match status" value="1"/>
</dbReference>
<dbReference type="InterPro" id="IPR007312">
    <property type="entry name" value="Phosphoesterase"/>
</dbReference>
<dbReference type="InterPro" id="IPR017850">
    <property type="entry name" value="Alkaline_phosphatase_core_sf"/>
</dbReference>
<evidence type="ECO:0000256" key="1">
    <source>
        <dbReference type="ARBA" id="ARBA00022801"/>
    </source>
</evidence>
<keyword evidence="2" id="KW-0732">Signal</keyword>
<evidence type="ECO:0000256" key="2">
    <source>
        <dbReference type="SAM" id="SignalP"/>
    </source>
</evidence>
<reference evidence="3 4" key="1">
    <citation type="submission" date="2015-05" db="EMBL/GenBank/DDBJ databases">
        <title>Distinctive expansion of gene families associated with plant cell wall degradation and secondary metabolism in the genomes of grapevine trunk pathogens.</title>
        <authorList>
            <person name="Lawrence D.P."/>
            <person name="Travadon R."/>
            <person name="Rolshausen P.E."/>
            <person name="Baumgartner K."/>
        </authorList>
    </citation>
    <scope>NUCLEOTIDE SEQUENCE [LARGE SCALE GENOMIC DNA]</scope>
    <source>
        <strain evidence="3">DA912</strain>
    </source>
</reference>
<accession>A0A0G2F470</accession>
<evidence type="ECO:0000313" key="3">
    <source>
        <dbReference type="EMBL" id="KKY29567.1"/>
    </source>
</evidence>
<feature type="chain" id="PRO_5002543813" evidence="2">
    <location>
        <begin position="20"/>
        <end position="421"/>
    </location>
</feature>
<feature type="signal peptide" evidence="2">
    <location>
        <begin position="1"/>
        <end position="19"/>
    </location>
</feature>
<dbReference type="Proteomes" id="UP000034680">
    <property type="component" value="Unassembled WGS sequence"/>
</dbReference>
<keyword evidence="1" id="KW-0378">Hydrolase</keyword>
<dbReference type="GO" id="GO:0016788">
    <property type="term" value="F:hydrolase activity, acting on ester bonds"/>
    <property type="evidence" value="ECO:0007669"/>
    <property type="project" value="InterPro"/>
</dbReference>
<evidence type="ECO:0000313" key="4">
    <source>
        <dbReference type="Proteomes" id="UP000034680"/>
    </source>
</evidence>
<keyword evidence="4" id="KW-1185">Reference proteome</keyword>
<name>A0A0G2F470_9PEZI</name>
<sequence length="421" mass="46769">MTSAYRILVGLAGLVPALALGTGQKFKIVDSGRSFDRLITIWLENQDFAKVIEEAHFADLKREGISLTKFYAQTHPSQPNYIAAIGGDYFGINHDDHVRIPENISTVVDLLDTKEITWGGYFEDLPGPGFMGQASEGSTGNGTWDYVRKHKYVRHMPMGGLRVYERFQQTDMSTSSPFVSYDNIANNGTRLLSIGSFDDFKRDLAANQVPQFVFMSPNMMNDGHNTTLEYATSWAHHFIEPLLADGVFRERTLIMLTYDESESYEIPNKIGTLLLGNAVPSALKGSEDDTYYTHYSILSTLQNNWELPCLGRYDVGANVFQHVATSTGFQNPGDPDNLAGINNNVSYPGAFHTDPTKRKPIPPPNLKLVGAGGLPVLEQVFNKWRFHEGELSPYDGSGEAFDGAAYLPEYFAQEPNVVLPT</sequence>
<proteinExistence type="predicted"/>
<gene>
    <name evidence="3" type="ORF">UCDDA912_g10505</name>
</gene>
<dbReference type="OrthoDB" id="5135119at2759"/>
<dbReference type="AlphaFoldDB" id="A0A0G2F470"/>